<sequence>MPPAVSFVSFPESSFQRSMPRVRIRSADTLINCGPLERFARFITGGERWTHHHLTVFVLTFFSFAFIHAARKTLSTVKPSLIAAWTHGTPTSPALFPSDQAASEFSGRVGWWLSFWHIHLVYLEEVC</sequence>
<dbReference type="PANTHER" id="PTHR43184">
    <property type="entry name" value="MAJOR FACILITATOR SUPERFAMILY TRANSPORTER 16, ISOFORM B"/>
    <property type="match status" value="1"/>
</dbReference>
<evidence type="ECO:0000256" key="5">
    <source>
        <dbReference type="SAM" id="Phobius"/>
    </source>
</evidence>
<dbReference type="Proteomes" id="UP001196413">
    <property type="component" value="Unassembled WGS sequence"/>
</dbReference>
<keyword evidence="7" id="KW-1185">Reference proteome</keyword>
<dbReference type="AlphaFoldDB" id="A0AAD5QMR1"/>
<keyword evidence="3 5" id="KW-1133">Transmembrane helix</keyword>
<keyword evidence="4 5" id="KW-0472">Membrane</keyword>
<evidence type="ECO:0000256" key="4">
    <source>
        <dbReference type="ARBA" id="ARBA00023136"/>
    </source>
</evidence>
<evidence type="ECO:0000256" key="3">
    <source>
        <dbReference type="ARBA" id="ARBA00022989"/>
    </source>
</evidence>
<gene>
    <name evidence="6" type="ORF">KIN20_011827</name>
</gene>
<evidence type="ECO:0000313" key="7">
    <source>
        <dbReference type="Proteomes" id="UP001196413"/>
    </source>
</evidence>
<accession>A0AAD5QMR1</accession>
<evidence type="ECO:0000313" key="6">
    <source>
        <dbReference type="EMBL" id="KAJ1354790.1"/>
    </source>
</evidence>
<dbReference type="PANTHER" id="PTHR43184:SF12">
    <property type="entry name" value="SUGAR PHOSPHATE EXCHANGER 3"/>
    <property type="match status" value="1"/>
</dbReference>
<comment type="caution">
    <text evidence="6">The sequence shown here is derived from an EMBL/GenBank/DDBJ whole genome shotgun (WGS) entry which is preliminary data.</text>
</comment>
<evidence type="ECO:0000256" key="2">
    <source>
        <dbReference type="ARBA" id="ARBA00022692"/>
    </source>
</evidence>
<name>A0AAD5QMR1_PARTN</name>
<organism evidence="6 7">
    <name type="scientific">Parelaphostrongylus tenuis</name>
    <name type="common">Meningeal worm</name>
    <dbReference type="NCBI Taxonomy" id="148309"/>
    <lineage>
        <taxon>Eukaryota</taxon>
        <taxon>Metazoa</taxon>
        <taxon>Ecdysozoa</taxon>
        <taxon>Nematoda</taxon>
        <taxon>Chromadorea</taxon>
        <taxon>Rhabditida</taxon>
        <taxon>Rhabditina</taxon>
        <taxon>Rhabditomorpha</taxon>
        <taxon>Strongyloidea</taxon>
        <taxon>Metastrongylidae</taxon>
        <taxon>Parelaphostrongylus</taxon>
    </lineage>
</organism>
<dbReference type="GO" id="GO:0005789">
    <property type="term" value="C:endoplasmic reticulum membrane"/>
    <property type="evidence" value="ECO:0007669"/>
    <property type="project" value="TreeGrafter"/>
</dbReference>
<evidence type="ECO:0000256" key="1">
    <source>
        <dbReference type="ARBA" id="ARBA00004141"/>
    </source>
</evidence>
<comment type="subcellular location">
    <subcellularLocation>
        <location evidence="1">Membrane</location>
        <topology evidence="1">Multi-pass membrane protein</topology>
    </subcellularLocation>
</comment>
<keyword evidence="2 5" id="KW-0812">Transmembrane</keyword>
<feature type="transmembrane region" description="Helical" evidence="5">
    <location>
        <begin position="51"/>
        <end position="70"/>
    </location>
</feature>
<proteinExistence type="predicted"/>
<reference evidence="6" key="1">
    <citation type="submission" date="2021-06" db="EMBL/GenBank/DDBJ databases">
        <title>Parelaphostrongylus tenuis whole genome reference sequence.</title>
        <authorList>
            <person name="Garwood T.J."/>
            <person name="Larsen P.A."/>
            <person name="Fountain-Jones N.M."/>
            <person name="Garbe J.R."/>
            <person name="Macchietto M.G."/>
            <person name="Kania S.A."/>
            <person name="Gerhold R.W."/>
            <person name="Richards J.E."/>
            <person name="Wolf T.M."/>
        </authorList>
    </citation>
    <scope>NUCLEOTIDE SEQUENCE</scope>
    <source>
        <strain evidence="6">MNPRO001-30</strain>
        <tissue evidence="6">Meninges</tissue>
    </source>
</reference>
<dbReference type="EMBL" id="JAHQIW010002218">
    <property type="protein sequence ID" value="KAJ1354790.1"/>
    <property type="molecule type" value="Genomic_DNA"/>
</dbReference>
<protein>
    <submittedName>
        <fullName evidence="6">Uncharacterized protein</fullName>
    </submittedName>
</protein>